<reference evidence="6 7" key="1">
    <citation type="submission" date="2020-04" db="EMBL/GenBank/DDBJ databases">
        <authorList>
            <person name="Klaysubun C."/>
            <person name="Duangmal K."/>
            <person name="Lipun K."/>
        </authorList>
    </citation>
    <scope>NUCLEOTIDE SEQUENCE [LARGE SCALE GENOMIC DNA]</scope>
    <source>
        <strain evidence="6 7">K10HN5</strain>
    </source>
</reference>
<proteinExistence type="predicted"/>
<gene>
    <name evidence="6" type="ORF">HF526_22035</name>
</gene>
<feature type="transmembrane region" description="Helical" evidence="5">
    <location>
        <begin position="69"/>
        <end position="90"/>
    </location>
</feature>
<evidence type="ECO:0000313" key="6">
    <source>
        <dbReference type="EMBL" id="NMH99969.1"/>
    </source>
</evidence>
<name>A0ABX1SEH7_9PSEU</name>
<keyword evidence="7" id="KW-1185">Reference proteome</keyword>
<comment type="caution">
    <text evidence="6">The sequence shown here is derived from an EMBL/GenBank/DDBJ whole genome shotgun (WGS) entry which is preliminary data.</text>
</comment>
<feature type="transmembrane region" description="Helical" evidence="5">
    <location>
        <begin position="163"/>
        <end position="182"/>
    </location>
</feature>
<evidence type="ECO:0000256" key="3">
    <source>
        <dbReference type="ARBA" id="ARBA00022989"/>
    </source>
</evidence>
<keyword evidence="1" id="KW-1003">Cell membrane</keyword>
<dbReference type="PANTHER" id="PTHR35529">
    <property type="entry name" value="MANGANESE EFFLUX PUMP MNTP-RELATED"/>
    <property type="match status" value="1"/>
</dbReference>
<dbReference type="Proteomes" id="UP000820669">
    <property type="component" value="Unassembled WGS sequence"/>
</dbReference>
<accession>A0ABX1SEH7</accession>
<dbReference type="InterPro" id="IPR003810">
    <property type="entry name" value="Mntp/YtaF"/>
</dbReference>
<dbReference type="Pfam" id="PF02659">
    <property type="entry name" value="Mntp"/>
    <property type="match status" value="1"/>
</dbReference>
<evidence type="ECO:0000313" key="7">
    <source>
        <dbReference type="Proteomes" id="UP000820669"/>
    </source>
</evidence>
<evidence type="ECO:0000256" key="2">
    <source>
        <dbReference type="ARBA" id="ARBA00022692"/>
    </source>
</evidence>
<feature type="transmembrane region" description="Helical" evidence="5">
    <location>
        <begin position="118"/>
        <end position="151"/>
    </location>
</feature>
<dbReference type="RefSeq" id="WP_169383442.1">
    <property type="nucleotide sequence ID" value="NZ_JAAXLA010000045.1"/>
</dbReference>
<dbReference type="EMBL" id="JAAXLA010000045">
    <property type="protein sequence ID" value="NMH99969.1"/>
    <property type="molecule type" value="Genomic_DNA"/>
</dbReference>
<evidence type="ECO:0000256" key="5">
    <source>
        <dbReference type="SAM" id="Phobius"/>
    </source>
</evidence>
<keyword evidence="3 5" id="KW-1133">Transmembrane helix</keyword>
<organism evidence="6 7">
    <name type="scientific">Pseudonocardia acidicola</name>
    <dbReference type="NCBI Taxonomy" id="2724939"/>
    <lineage>
        <taxon>Bacteria</taxon>
        <taxon>Bacillati</taxon>
        <taxon>Actinomycetota</taxon>
        <taxon>Actinomycetes</taxon>
        <taxon>Pseudonocardiales</taxon>
        <taxon>Pseudonocardiaceae</taxon>
        <taxon>Pseudonocardia</taxon>
    </lineage>
</organism>
<feature type="transmembrane region" description="Helical" evidence="5">
    <location>
        <begin position="38"/>
        <end position="62"/>
    </location>
</feature>
<evidence type="ECO:0000256" key="1">
    <source>
        <dbReference type="ARBA" id="ARBA00022475"/>
    </source>
</evidence>
<keyword evidence="2 5" id="KW-0812">Transmembrane</keyword>
<dbReference type="PANTHER" id="PTHR35529:SF1">
    <property type="entry name" value="MANGANESE EFFLUX PUMP MNTP-RELATED"/>
    <property type="match status" value="1"/>
</dbReference>
<keyword evidence="4 5" id="KW-0472">Membrane</keyword>
<evidence type="ECO:0000256" key="4">
    <source>
        <dbReference type="ARBA" id="ARBA00023136"/>
    </source>
</evidence>
<evidence type="ECO:0008006" key="8">
    <source>
        <dbReference type="Google" id="ProtNLM"/>
    </source>
</evidence>
<sequence length="183" mass="18792">MRDATIVTLLVLGFTLSLDNFRSSVAIGTVPFGLRRAAQIAVIFGIWDAVAPLAGGLLGHYVGKAIGPIADYVGPAVMGLYGVYLLVGAIRNPAPEELDHPWVTLFGMPLSLSVDNLLAGTGLGVLGFSAVIPAVTFGVMTAVMSFAGMCLGRAAASVIRIRADLLSGISLVAAAIVLPIVFA</sequence>
<protein>
    <recommendedName>
        <fullName evidence="8">Mn2+ efflux pump MntP</fullName>
    </recommendedName>
</protein>